<sequence>MLNCQRLLCQDQVRMVETCDLAIDCHPFDFCRISIDL</sequence>
<dbReference type="AlphaFoldDB" id="A0A8S1YFH2"/>
<evidence type="ECO:0000313" key="2">
    <source>
        <dbReference type="Proteomes" id="UP000683925"/>
    </source>
</evidence>
<accession>A0A8S1YFH2</accession>
<comment type="caution">
    <text evidence="1">The sequence shown here is derived from an EMBL/GenBank/DDBJ whole genome shotgun (WGS) entry which is preliminary data.</text>
</comment>
<proteinExistence type="predicted"/>
<gene>
    <name evidence="1" type="ORF">POCTA_138.1.T1560075</name>
</gene>
<dbReference type="Proteomes" id="UP000683925">
    <property type="component" value="Unassembled WGS sequence"/>
</dbReference>
<reference evidence="1" key="1">
    <citation type="submission" date="2021-01" db="EMBL/GenBank/DDBJ databases">
        <authorList>
            <consortium name="Genoscope - CEA"/>
            <person name="William W."/>
        </authorList>
    </citation>
    <scope>NUCLEOTIDE SEQUENCE</scope>
</reference>
<protein>
    <submittedName>
        <fullName evidence="1">Uncharacterized protein</fullName>
    </submittedName>
</protein>
<evidence type="ECO:0000313" key="1">
    <source>
        <dbReference type="EMBL" id="CAD8212028.1"/>
    </source>
</evidence>
<organism evidence="1 2">
    <name type="scientific">Paramecium octaurelia</name>
    <dbReference type="NCBI Taxonomy" id="43137"/>
    <lineage>
        <taxon>Eukaryota</taxon>
        <taxon>Sar</taxon>
        <taxon>Alveolata</taxon>
        <taxon>Ciliophora</taxon>
        <taxon>Intramacronucleata</taxon>
        <taxon>Oligohymenophorea</taxon>
        <taxon>Peniculida</taxon>
        <taxon>Parameciidae</taxon>
        <taxon>Paramecium</taxon>
    </lineage>
</organism>
<name>A0A8S1YFH2_PAROT</name>
<dbReference type="EMBL" id="CAJJDP010000158">
    <property type="protein sequence ID" value="CAD8212028.1"/>
    <property type="molecule type" value="Genomic_DNA"/>
</dbReference>
<keyword evidence="2" id="KW-1185">Reference proteome</keyword>